<feature type="region of interest" description="Disordered" evidence="1">
    <location>
        <begin position="196"/>
        <end position="222"/>
    </location>
</feature>
<feature type="compositionally biased region" description="Low complexity" evidence="1">
    <location>
        <begin position="32"/>
        <end position="41"/>
    </location>
</feature>
<dbReference type="AlphaFoldDB" id="A0A0M2HMH9"/>
<protein>
    <submittedName>
        <fullName evidence="2">Uncharacterized protein</fullName>
    </submittedName>
</protein>
<dbReference type="PATRIC" id="fig|69370.6.peg.101"/>
<organism evidence="2 3">
    <name type="scientific">Microbacterium trichothecenolyticum</name>
    <name type="common">Aureobacterium trichothecenolyticum</name>
    <dbReference type="NCBI Taxonomy" id="69370"/>
    <lineage>
        <taxon>Bacteria</taxon>
        <taxon>Bacillati</taxon>
        <taxon>Actinomycetota</taxon>
        <taxon>Actinomycetes</taxon>
        <taxon>Micrococcales</taxon>
        <taxon>Microbacteriaceae</taxon>
        <taxon>Microbacterium</taxon>
    </lineage>
</organism>
<reference evidence="2 3" key="1">
    <citation type="submission" date="2015-02" db="EMBL/GenBank/DDBJ databases">
        <title>Draft genome sequences of ten Microbacterium spp. with emphasis on heavy metal contaminated environments.</title>
        <authorList>
            <person name="Corretto E."/>
        </authorList>
    </citation>
    <scope>NUCLEOTIDE SEQUENCE [LARGE SCALE GENOMIC DNA]</scope>
    <source>
        <strain evidence="2 3">DSM 8608</strain>
    </source>
</reference>
<dbReference type="Proteomes" id="UP000034098">
    <property type="component" value="Unassembled WGS sequence"/>
</dbReference>
<dbReference type="EMBL" id="JYJA01000014">
    <property type="protein sequence ID" value="KJL45632.1"/>
    <property type="molecule type" value="Genomic_DNA"/>
</dbReference>
<comment type="caution">
    <text evidence="2">The sequence shown here is derived from an EMBL/GenBank/DDBJ whole genome shotgun (WGS) entry which is preliminary data.</text>
</comment>
<feature type="compositionally biased region" description="Basic and acidic residues" evidence="1">
    <location>
        <begin position="17"/>
        <end position="31"/>
    </location>
</feature>
<gene>
    <name evidence="2" type="ORF">RS82_00095</name>
</gene>
<sequence>MRDHERHDATPAPIAPAEDHAHHEVADDRTDALVGVVSAAQAGGGQDDGPVVPAEPSQPVEEVADEDHLFGQSRPQCRQHQQRHGPPRRVEGRGDHCDRDPERAPGRVEREPRHADDRGEEDAAAEVSAEPREVQPDAAQRIAAGLPQQVDDERHEGEREEDGEHLVHDIPDRLRVPRRVHLGLLLAERNGREEFAHERQHRVQRGLPDRDREDDPDLPREASAVIRREGRKGSRIPLTCGPVRRRHLVRLSHSASIELRLCNVFADRFDHLTTGAYRFPIRAQVRLPAGSARITLHRGDTSV</sequence>
<feature type="region of interest" description="Disordered" evidence="1">
    <location>
        <begin position="1"/>
        <end position="135"/>
    </location>
</feature>
<proteinExistence type="predicted"/>
<accession>A0A0M2HMH9</accession>
<feature type="compositionally biased region" description="Basic and acidic residues" evidence="1">
    <location>
        <begin position="207"/>
        <end position="222"/>
    </location>
</feature>
<evidence type="ECO:0000313" key="3">
    <source>
        <dbReference type="Proteomes" id="UP000034098"/>
    </source>
</evidence>
<name>A0A0M2HMH9_MICTR</name>
<evidence type="ECO:0000313" key="2">
    <source>
        <dbReference type="EMBL" id="KJL45632.1"/>
    </source>
</evidence>
<evidence type="ECO:0000256" key="1">
    <source>
        <dbReference type="SAM" id="MobiDB-lite"/>
    </source>
</evidence>
<keyword evidence="3" id="KW-1185">Reference proteome</keyword>
<feature type="compositionally biased region" description="Basic and acidic residues" evidence="1">
    <location>
        <begin position="88"/>
        <end position="117"/>
    </location>
</feature>